<name>A0ABW1TSE3_9BURK</name>
<keyword evidence="7" id="KW-1185">Reference proteome</keyword>
<reference evidence="7" key="1">
    <citation type="journal article" date="2019" name="Int. J. Syst. Evol. Microbiol.">
        <title>The Global Catalogue of Microorganisms (GCM) 10K type strain sequencing project: providing services to taxonomists for standard genome sequencing and annotation.</title>
        <authorList>
            <consortium name="The Broad Institute Genomics Platform"/>
            <consortium name="The Broad Institute Genome Sequencing Center for Infectious Disease"/>
            <person name="Wu L."/>
            <person name="Ma J."/>
        </authorList>
    </citation>
    <scope>NUCLEOTIDE SEQUENCE [LARGE SCALE GENOMIC DNA]</scope>
    <source>
        <strain evidence="7">CCUG 39402</strain>
    </source>
</reference>
<keyword evidence="4" id="KW-0804">Transcription</keyword>
<dbReference type="SUPFAM" id="SSF53850">
    <property type="entry name" value="Periplasmic binding protein-like II"/>
    <property type="match status" value="1"/>
</dbReference>
<dbReference type="PROSITE" id="PS50931">
    <property type="entry name" value="HTH_LYSR"/>
    <property type="match status" value="1"/>
</dbReference>
<evidence type="ECO:0000256" key="3">
    <source>
        <dbReference type="ARBA" id="ARBA00023125"/>
    </source>
</evidence>
<dbReference type="Pfam" id="PF03466">
    <property type="entry name" value="LysR_substrate"/>
    <property type="match status" value="1"/>
</dbReference>
<dbReference type="PANTHER" id="PTHR30419">
    <property type="entry name" value="HTH-TYPE TRANSCRIPTIONAL REGULATOR YBHD"/>
    <property type="match status" value="1"/>
</dbReference>
<accession>A0ABW1TSE3</accession>
<dbReference type="Gene3D" id="1.10.10.10">
    <property type="entry name" value="Winged helix-like DNA-binding domain superfamily/Winged helix DNA-binding domain"/>
    <property type="match status" value="1"/>
</dbReference>
<evidence type="ECO:0000256" key="2">
    <source>
        <dbReference type="ARBA" id="ARBA00023015"/>
    </source>
</evidence>
<evidence type="ECO:0000256" key="4">
    <source>
        <dbReference type="ARBA" id="ARBA00023163"/>
    </source>
</evidence>
<keyword evidence="3" id="KW-0238">DNA-binding</keyword>
<dbReference type="CDD" id="cd08440">
    <property type="entry name" value="PBP2_LTTR_like_4"/>
    <property type="match status" value="1"/>
</dbReference>
<feature type="domain" description="HTH lysR-type" evidence="5">
    <location>
        <begin position="5"/>
        <end position="62"/>
    </location>
</feature>
<protein>
    <submittedName>
        <fullName evidence="6">LysR family transcriptional regulator</fullName>
    </submittedName>
</protein>
<sequence>MRINVTVRQLHAFLEIADEGNFSKAAARLHVSQPALSRTVRLTEDALGARLFDRNTHAVELTPSGRELLPIARRIVSEFNESMSDLARFTEGRRGRVRVTILPSMAQSILSDGIATFCAAHPDIEFLVTAAPADSILASVERGDMDVAITVQPPPDGHFSFRHLLTDEFVLVCRADDPVLHGVLADSPLSWQVFDRRPYVASTVGSSVRAATDHAFMRRGMTVRPAHETSTVQLAGAMISAGLGVGVLPRIALPLLSQSNLVSRRLESPQETREIGFVTLQGRSLSTASRLFCEHLETLALQMQLD</sequence>
<dbReference type="RefSeq" id="WP_371434495.1">
    <property type="nucleotide sequence ID" value="NZ_JBHSRS010000005.1"/>
</dbReference>
<dbReference type="InterPro" id="IPR005119">
    <property type="entry name" value="LysR_subst-bd"/>
</dbReference>
<gene>
    <name evidence="6" type="ORF">ACFQND_02790</name>
</gene>
<dbReference type="InterPro" id="IPR036390">
    <property type="entry name" value="WH_DNA-bd_sf"/>
</dbReference>
<dbReference type="Proteomes" id="UP001596270">
    <property type="component" value="Unassembled WGS sequence"/>
</dbReference>
<evidence type="ECO:0000256" key="1">
    <source>
        <dbReference type="ARBA" id="ARBA00009437"/>
    </source>
</evidence>
<dbReference type="InterPro" id="IPR050950">
    <property type="entry name" value="HTH-type_LysR_regulators"/>
</dbReference>
<comment type="caution">
    <text evidence="6">The sequence shown here is derived from an EMBL/GenBank/DDBJ whole genome shotgun (WGS) entry which is preliminary data.</text>
</comment>
<dbReference type="SUPFAM" id="SSF46785">
    <property type="entry name" value="Winged helix' DNA-binding domain"/>
    <property type="match status" value="1"/>
</dbReference>
<dbReference type="Pfam" id="PF00126">
    <property type="entry name" value="HTH_1"/>
    <property type="match status" value="1"/>
</dbReference>
<keyword evidence="2" id="KW-0805">Transcription regulation</keyword>
<organism evidence="6 7">
    <name type="scientific">Polaromonas aquatica</name>
    <dbReference type="NCBI Taxonomy" id="332657"/>
    <lineage>
        <taxon>Bacteria</taxon>
        <taxon>Pseudomonadati</taxon>
        <taxon>Pseudomonadota</taxon>
        <taxon>Betaproteobacteria</taxon>
        <taxon>Burkholderiales</taxon>
        <taxon>Comamonadaceae</taxon>
        <taxon>Polaromonas</taxon>
    </lineage>
</organism>
<evidence type="ECO:0000313" key="6">
    <source>
        <dbReference type="EMBL" id="MFC6280155.1"/>
    </source>
</evidence>
<evidence type="ECO:0000259" key="5">
    <source>
        <dbReference type="PROSITE" id="PS50931"/>
    </source>
</evidence>
<dbReference type="InterPro" id="IPR036388">
    <property type="entry name" value="WH-like_DNA-bd_sf"/>
</dbReference>
<proteinExistence type="inferred from homology"/>
<dbReference type="InterPro" id="IPR000847">
    <property type="entry name" value="LysR_HTH_N"/>
</dbReference>
<comment type="similarity">
    <text evidence="1">Belongs to the LysR transcriptional regulatory family.</text>
</comment>
<dbReference type="EMBL" id="JBHSRS010000005">
    <property type="protein sequence ID" value="MFC6280155.1"/>
    <property type="molecule type" value="Genomic_DNA"/>
</dbReference>
<dbReference type="Gene3D" id="3.40.190.10">
    <property type="entry name" value="Periplasmic binding protein-like II"/>
    <property type="match status" value="2"/>
</dbReference>
<evidence type="ECO:0000313" key="7">
    <source>
        <dbReference type="Proteomes" id="UP001596270"/>
    </source>
</evidence>
<dbReference type="PANTHER" id="PTHR30419:SF8">
    <property type="entry name" value="NITROGEN ASSIMILATION TRANSCRIPTIONAL ACTIVATOR-RELATED"/>
    <property type="match status" value="1"/>
</dbReference>
<dbReference type="PRINTS" id="PR00039">
    <property type="entry name" value="HTHLYSR"/>
</dbReference>